<accession>A0A0H5R6Y0</accession>
<feature type="transmembrane region" description="Helical" evidence="1">
    <location>
        <begin position="88"/>
        <end position="107"/>
    </location>
</feature>
<dbReference type="AlphaFoldDB" id="A0A0H5R6Y0"/>
<keyword evidence="1" id="KW-0472">Membrane</keyword>
<dbReference type="EMBL" id="HACM01003612">
    <property type="protein sequence ID" value="CRZ04054.1"/>
    <property type="molecule type" value="Transcribed_RNA"/>
</dbReference>
<protein>
    <submittedName>
        <fullName evidence="3">Uncharacterized protein</fullName>
    </submittedName>
</protein>
<sequence length="108" mass="11874">MRPFIVAAVLICLVYTIHAKSDIQISGDDEESAYGLLPNDGALVESGRPSTLHYICITLMFVSTVIVMKPQTQMLTFLVNEFAITPYWLGFILAVFPLATTIASPFFG</sequence>
<name>A0A0H5R6Y0_9EUKA</name>
<feature type="chain" id="PRO_5005223916" evidence="2">
    <location>
        <begin position="20"/>
        <end position="108"/>
    </location>
</feature>
<keyword evidence="1" id="KW-0812">Transmembrane</keyword>
<evidence type="ECO:0000256" key="1">
    <source>
        <dbReference type="SAM" id="Phobius"/>
    </source>
</evidence>
<feature type="signal peptide" evidence="2">
    <location>
        <begin position="1"/>
        <end position="19"/>
    </location>
</feature>
<feature type="transmembrane region" description="Helical" evidence="1">
    <location>
        <begin position="51"/>
        <end position="68"/>
    </location>
</feature>
<keyword evidence="2" id="KW-0732">Signal</keyword>
<reference evidence="3" key="1">
    <citation type="submission" date="2015-04" db="EMBL/GenBank/DDBJ databases">
        <title>The genome sequence of the plant pathogenic Rhizarian Plasmodiophora brassicae reveals insights in its biotrophic life cycle and the origin of chitin synthesis.</title>
        <authorList>
            <person name="Schwelm A."/>
            <person name="Fogelqvist J."/>
            <person name="Knaust A."/>
            <person name="Julke S."/>
            <person name="Lilja T."/>
            <person name="Dhandapani V."/>
            <person name="Bonilla-Rosso G."/>
            <person name="Karlsson M."/>
            <person name="Shevchenko A."/>
            <person name="Choi S.R."/>
            <person name="Kim H.G."/>
            <person name="Park J.Y."/>
            <person name="Lim Y.P."/>
            <person name="Ludwig-Muller J."/>
            <person name="Dixelius C."/>
        </authorList>
    </citation>
    <scope>NUCLEOTIDE SEQUENCE</scope>
    <source>
        <tissue evidence="3">Potato root galls</tissue>
    </source>
</reference>
<keyword evidence="1" id="KW-1133">Transmembrane helix</keyword>
<evidence type="ECO:0000256" key="2">
    <source>
        <dbReference type="SAM" id="SignalP"/>
    </source>
</evidence>
<proteinExistence type="predicted"/>
<organism evidence="3">
    <name type="scientific">Spongospora subterranea</name>
    <dbReference type="NCBI Taxonomy" id="70186"/>
    <lineage>
        <taxon>Eukaryota</taxon>
        <taxon>Sar</taxon>
        <taxon>Rhizaria</taxon>
        <taxon>Endomyxa</taxon>
        <taxon>Phytomyxea</taxon>
        <taxon>Plasmodiophorida</taxon>
        <taxon>Plasmodiophoridae</taxon>
        <taxon>Spongospora</taxon>
    </lineage>
</organism>
<evidence type="ECO:0000313" key="3">
    <source>
        <dbReference type="EMBL" id="CRZ04054.1"/>
    </source>
</evidence>
<feature type="non-terminal residue" evidence="3">
    <location>
        <position position="108"/>
    </location>
</feature>